<name>A0A844B713_9RHOB</name>
<evidence type="ECO:0000256" key="3">
    <source>
        <dbReference type="ARBA" id="ARBA00022475"/>
    </source>
</evidence>
<evidence type="ECO:0000256" key="4">
    <source>
        <dbReference type="ARBA" id="ARBA00022519"/>
    </source>
</evidence>
<evidence type="ECO:0000256" key="8">
    <source>
        <dbReference type="SAM" id="MobiDB-lite"/>
    </source>
</evidence>
<evidence type="ECO:0000256" key="7">
    <source>
        <dbReference type="ARBA" id="ARBA00023136"/>
    </source>
</evidence>
<dbReference type="Pfam" id="PF05128">
    <property type="entry name" value="DUF697"/>
    <property type="match status" value="1"/>
</dbReference>
<evidence type="ECO:0000313" key="11">
    <source>
        <dbReference type="Proteomes" id="UP000466730"/>
    </source>
</evidence>
<feature type="transmembrane region" description="Helical" evidence="9">
    <location>
        <begin position="81"/>
        <end position="99"/>
    </location>
</feature>
<comment type="subcellular location">
    <subcellularLocation>
        <location evidence="1">Cell inner membrane</location>
        <topology evidence="1">Multi-pass membrane protein</topology>
    </subcellularLocation>
</comment>
<evidence type="ECO:0000256" key="2">
    <source>
        <dbReference type="ARBA" id="ARBA00008255"/>
    </source>
</evidence>
<proteinExistence type="inferred from homology"/>
<feature type="compositionally biased region" description="Basic and acidic residues" evidence="8">
    <location>
        <begin position="1"/>
        <end position="14"/>
    </location>
</feature>
<dbReference type="AlphaFoldDB" id="A0A844B713"/>
<feature type="region of interest" description="Disordered" evidence="8">
    <location>
        <begin position="1"/>
        <end position="56"/>
    </location>
</feature>
<keyword evidence="4" id="KW-0997">Cell inner membrane</keyword>
<dbReference type="PANTHER" id="PTHR39342:SF1">
    <property type="entry name" value="UPF0283 MEMBRANE PROTEIN YCJF"/>
    <property type="match status" value="1"/>
</dbReference>
<comment type="similarity">
    <text evidence="2">Belongs to the UPF0283 family.</text>
</comment>
<dbReference type="GO" id="GO:0005886">
    <property type="term" value="C:plasma membrane"/>
    <property type="evidence" value="ECO:0007669"/>
    <property type="project" value="UniProtKB-SubCell"/>
</dbReference>
<dbReference type="NCBIfam" id="TIGR01620">
    <property type="entry name" value="hyp_HI0043"/>
    <property type="match status" value="1"/>
</dbReference>
<keyword evidence="5 9" id="KW-0812">Transmembrane</keyword>
<dbReference type="InterPro" id="IPR006507">
    <property type="entry name" value="UPF0283"/>
</dbReference>
<evidence type="ECO:0000313" key="10">
    <source>
        <dbReference type="EMBL" id="MRH21440.1"/>
    </source>
</evidence>
<keyword evidence="3" id="KW-1003">Cell membrane</keyword>
<dbReference type="InterPro" id="IPR021147">
    <property type="entry name" value="DUF697"/>
</dbReference>
<reference evidence="10 11" key="1">
    <citation type="submission" date="2019-11" db="EMBL/GenBank/DDBJ databases">
        <title>Draft Whole-Genome sequence of the marine photosynthetic bacterium Rhodovulum strictum DSM 11289.</title>
        <authorList>
            <person name="Kyndt J.A."/>
            <person name="Meyer T.E."/>
        </authorList>
    </citation>
    <scope>NUCLEOTIDE SEQUENCE [LARGE SCALE GENOMIC DNA]</scope>
    <source>
        <strain evidence="10 11">DSM 11289</strain>
    </source>
</reference>
<evidence type="ECO:0000256" key="5">
    <source>
        <dbReference type="ARBA" id="ARBA00022692"/>
    </source>
</evidence>
<sequence>MEQERERAEREARARVAAPEGPRRESRKARAPRLFETDAAEAPVSPASAPPVPDADALPEGRAMQAVVALAARPPSRLGRFFWASFTALIGFAVSLAAWDFVTGLIGRNPVLGGIAVLLAGCVLLALLLIGLREMAAFSRLARLDRLHAETEAALATHDLTAARAVLDRLLALYARREDTLWGRERVKDRQDEILDADGLLGLAERELLAPLDAAATREIEAASRTVAAVTAIVPLALADIATAMVANLRMIRRIAEIYGGRGGFLGSIRLGRAVMTHLVATGAVAVGDDMLGSIAGGGVLSRVSRRFGEGVVNGALTARVGVAAMEVCRPLPFRELKRPSVGALVKRALTGLFSKPDA</sequence>
<evidence type="ECO:0000256" key="1">
    <source>
        <dbReference type="ARBA" id="ARBA00004429"/>
    </source>
</evidence>
<gene>
    <name evidence="10" type="ORF">GH815_10585</name>
</gene>
<comment type="caution">
    <text evidence="10">The sequence shown here is derived from an EMBL/GenBank/DDBJ whole genome shotgun (WGS) entry which is preliminary data.</text>
</comment>
<evidence type="ECO:0000256" key="6">
    <source>
        <dbReference type="ARBA" id="ARBA00022989"/>
    </source>
</evidence>
<feature type="transmembrane region" description="Helical" evidence="9">
    <location>
        <begin position="111"/>
        <end position="132"/>
    </location>
</feature>
<keyword evidence="7 9" id="KW-0472">Membrane</keyword>
<dbReference type="PANTHER" id="PTHR39342">
    <property type="entry name" value="UPF0283 MEMBRANE PROTEIN YCJF"/>
    <property type="match status" value="1"/>
</dbReference>
<keyword evidence="11" id="KW-1185">Reference proteome</keyword>
<dbReference type="EMBL" id="WJPO01000015">
    <property type="protein sequence ID" value="MRH21440.1"/>
    <property type="molecule type" value="Genomic_DNA"/>
</dbReference>
<evidence type="ECO:0000256" key="9">
    <source>
        <dbReference type="SAM" id="Phobius"/>
    </source>
</evidence>
<organism evidence="10 11">
    <name type="scientific">Rhodovulum strictum</name>
    <dbReference type="NCBI Taxonomy" id="58314"/>
    <lineage>
        <taxon>Bacteria</taxon>
        <taxon>Pseudomonadati</taxon>
        <taxon>Pseudomonadota</taxon>
        <taxon>Alphaproteobacteria</taxon>
        <taxon>Rhodobacterales</taxon>
        <taxon>Paracoccaceae</taxon>
        <taxon>Rhodovulum</taxon>
    </lineage>
</organism>
<dbReference type="Proteomes" id="UP000466730">
    <property type="component" value="Unassembled WGS sequence"/>
</dbReference>
<keyword evidence="6 9" id="KW-1133">Transmembrane helix</keyword>
<accession>A0A844B713</accession>
<protein>
    <submittedName>
        <fullName evidence="10">TIGR01620 family protein</fullName>
    </submittedName>
</protein>